<evidence type="ECO:0000259" key="2">
    <source>
        <dbReference type="Pfam" id="PF09229"/>
    </source>
</evidence>
<dbReference type="Gene3D" id="3.15.10.20">
    <property type="entry name" value="Activator of Hsp90 ATPase Aha1, N-terminal domain"/>
    <property type="match status" value="1"/>
</dbReference>
<evidence type="ECO:0000313" key="4">
    <source>
        <dbReference type="Proteomes" id="UP001515480"/>
    </source>
</evidence>
<organism evidence="3 4">
    <name type="scientific">Prymnesium parvum</name>
    <name type="common">Toxic golden alga</name>
    <dbReference type="NCBI Taxonomy" id="97485"/>
    <lineage>
        <taxon>Eukaryota</taxon>
        <taxon>Haptista</taxon>
        <taxon>Haptophyta</taxon>
        <taxon>Prymnesiophyceae</taxon>
        <taxon>Prymnesiales</taxon>
        <taxon>Prymnesiaceae</taxon>
        <taxon>Prymnesium</taxon>
    </lineage>
</organism>
<comment type="caution">
    <text evidence="3">The sequence shown here is derived from an EMBL/GenBank/DDBJ whole genome shotgun (WGS) entry which is preliminary data.</text>
</comment>
<evidence type="ECO:0000256" key="1">
    <source>
        <dbReference type="ARBA" id="ARBA00006817"/>
    </source>
</evidence>
<dbReference type="GO" id="GO:0051087">
    <property type="term" value="F:protein-folding chaperone binding"/>
    <property type="evidence" value="ECO:0007669"/>
    <property type="project" value="InterPro"/>
</dbReference>
<dbReference type="InterPro" id="IPR036338">
    <property type="entry name" value="Aha1"/>
</dbReference>
<dbReference type="PANTHER" id="PTHR13009">
    <property type="entry name" value="HEAT SHOCK PROTEIN 90 HSP90 CO-CHAPERONE AHA-1"/>
    <property type="match status" value="1"/>
</dbReference>
<dbReference type="SUPFAM" id="SSF103111">
    <property type="entry name" value="Activator of Hsp90 ATPase, Aha1"/>
    <property type="match status" value="1"/>
</dbReference>
<evidence type="ECO:0000313" key="3">
    <source>
        <dbReference type="EMBL" id="KAL1512000.1"/>
    </source>
</evidence>
<name>A0AB34J5R4_PRYPA</name>
<sequence>MTSATAKPASAHLYWARNKSEDKVLTGEHKALTPEEAAALAAKSAGGVGAAWNKASTWEEKNIAAWAIGVMRDELLPPLAYELGGQERPLPASPLEAAVASCKARVSAVDSVKGEATYVLSRGKEKVLFELGLKLKLEMELLDESGALHEILTGTMHVAEVSNDELGDARMPSAKFTCDQTAWKPFFEECAKASWPSLKASLERLVEQAKQKWRN</sequence>
<dbReference type="GO" id="GO:0006457">
    <property type="term" value="P:protein folding"/>
    <property type="evidence" value="ECO:0007669"/>
    <property type="project" value="TreeGrafter"/>
</dbReference>
<dbReference type="Pfam" id="PF09229">
    <property type="entry name" value="Aha1_N"/>
    <property type="match status" value="1"/>
</dbReference>
<protein>
    <recommendedName>
        <fullName evidence="2">Activator of Hsp90 ATPase AHSA1-like N-terminal domain-containing protein</fullName>
    </recommendedName>
</protein>
<feature type="domain" description="Activator of Hsp90 ATPase AHSA1-like N-terminal" evidence="2">
    <location>
        <begin position="60"/>
        <end position="208"/>
    </location>
</feature>
<dbReference type="AlphaFoldDB" id="A0AB34J5R4"/>
<dbReference type="InterPro" id="IPR015310">
    <property type="entry name" value="AHSA1-like_N"/>
</dbReference>
<proteinExistence type="inferred from homology"/>
<dbReference type="GO" id="GO:0005829">
    <property type="term" value="C:cytosol"/>
    <property type="evidence" value="ECO:0007669"/>
    <property type="project" value="TreeGrafter"/>
</dbReference>
<dbReference type="GO" id="GO:0001671">
    <property type="term" value="F:ATPase activator activity"/>
    <property type="evidence" value="ECO:0007669"/>
    <property type="project" value="InterPro"/>
</dbReference>
<dbReference type="EMBL" id="JBGBPQ010000013">
    <property type="protein sequence ID" value="KAL1512000.1"/>
    <property type="molecule type" value="Genomic_DNA"/>
</dbReference>
<comment type="similarity">
    <text evidence="1">Belongs to the AHA1 family.</text>
</comment>
<gene>
    <name evidence="3" type="ORF">AB1Y20_005275</name>
</gene>
<dbReference type="PANTHER" id="PTHR13009:SF22">
    <property type="entry name" value="LD43819P"/>
    <property type="match status" value="1"/>
</dbReference>
<accession>A0AB34J5R4</accession>
<reference evidence="3 4" key="1">
    <citation type="journal article" date="2024" name="Science">
        <title>Giant polyketide synthase enzymes in the biosynthesis of giant marine polyether toxins.</title>
        <authorList>
            <person name="Fallon T.R."/>
            <person name="Shende V.V."/>
            <person name="Wierzbicki I.H."/>
            <person name="Pendleton A.L."/>
            <person name="Watervoot N.F."/>
            <person name="Auber R.P."/>
            <person name="Gonzalez D.J."/>
            <person name="Wisecaver J.H."/>
            <person name="Moore B.S."/>
        </authorList>
    </citation>
    <scope>NUCLEOTIDE SEQUENCE [LARGE SCALE GENOMIC DNA]</scope>
    <source>
        <strain evidence="3 4">12B1</strain>
    </source>
</reference>
<dbReference type="Proteomes" id="UP001515480">
    <property type="component" value="Unassembled WGS sequence"/>
</dbReference>
<keyword evidence="4" id="KW-1185">Reference proteome</keyword>